<feature type="domain" description="Glycosyl hydrolase family 92" evidence="1">
    <location>
        <begin position="1"/>
        <end position="146"/>
    </location>
</feature>
<dbReference type="PANTHER" id="PTHR12143">
    <property type="entry name" value="PEPTIDE N-GLYCANASE PNGASE -RELATED"/>
    <property type="match status" value="1"/>
</dbReference>
<gene>
    <name evidence="2" type="ORF">EIN_307920</name>
</gene>
<dbReference type="AlphaFoldDB" id="A0A0A1U4T2"/>
<dbReference type="InterPro" id="IPR012939">
    <property type="entry name" value="Glyco_hydro_92"/>
</dbReference>
<sequence length="183" mass="20751">MGQYAHGNEPVHHVTSMYALGGAKKEGEEIIHRVMDELYNSGPSGYCGDEDNGQMAAWYIWNSIGMYSMTPGTGEYVFGSPNVDSAFIKIQGKTCEIQVKKVKSNKVKEEKYKYIDKIFVNGNRWTKLFITHDIMAEGAKIEFVMSNEPKERKLIDSDYPTTLTSMIDERGWFKSVDKLKLVA</sequence>
<dbReference type="OrthoDB" id="26214at2759"/>
<dbReference type="GO" id="GO:0006516">
    <property type="term" value="P:glycoprotein catabolic process"/>
    <property type="evidence" value="ECO:0007669"/>
    <property type="project" value="TreeGrafter"/>
</dbReference>
<name>A0A0A1U4T2_ENTIV</name>
<dbReference type="Proteomes" id="UP000014680">
    <property type="component" value="Unassembled WGS sequence"/>
</dbReference>
<protein>
    <recommendedName>
        <fullName evidence="1">Glycosyl hydrolase family 92 domain-containing protein</fullName>
    </recommendedName>
</protein>
<dbReference type="KEGG" id="eiv:EIN_307920"/>
<dbReference type="RefSeq" id="XP_004186092.1">
    <property type="nucleotide sequence ID" value="XM_004186044.1"/>
</dbReference>
<dbReference type="Pfam" id="PF07971">
    <property type="entry name" value="Glyco_hydro_92"/>
    <property type="match status" value="1"/>
</dbReference>
<evidence type="ECO:0000313" key="2">
    <source>
        <dbReference type="EMBL" id="ELP86746.1"/>
    </source>
</evidence>
<dbReference type="VEuPathDB" id="AmoebaDB:EIN_307920"/>
<accession>A0A0A1U4T2</accession>
<dbReference type="Gene3D" id="1.20.1610.10">
    <property type="entry name" value="alpha-1,2-mannosidases domains"/>
    <property type="match status" value="1"/>
</dbReference>
<dbReference type="GO" id="GO:0005829">
    <property type="term" value="C:cytosol"/>
    <property type="evidence" value="ECO:0007669"/>
    <property type="project" value="TreeGrafter"/>
</dbReference>
<evidence type="ECO:0000313" key="3">
    <source>
        <dbReference type="Proteomes" id="UP000014680"/>
    </source>
</evidence>
<organism evidence="2 3">
    <name type="scientific">Entamoeba invadens IP1</name>
    <dbReference type="NCBI Taxonomy" id="370355"/>
    <lineage>
        <taxon>Eukaryota</taxon>
        <taxon>Amoebozoa</taxon>
        <taxon>Evosea</taxon>
        <taxon>Archamoebae</taxon>
        <taxon>Mastigamoebida</taxon>
        <taxon>Entamoebidae</taxon>
        <taxon>Entamoeba</taxon>
    </lineage>
</organism>
<dbReference type="PANTHER" id="PTHR12143:SF43">
    <property type="entry name" value="PUTATIVE-RELATED"/>
    <property type="match status" value="1"/>
</dbReference>
<dbReference type="GeneID" id="14885719"/>
<dbReference type="GO" id="GO:0000224">
    <property type="term" value="F:peptide-N4-(N-acetyl-beta-glucosaminyl)asparagine amidase activity"/>
    <property type="evidence" value="ECO:0007669"/>
    <property type="project" value="TreeGrafter"/>
</dbReference>
<dbReference type="GO" id="GO:0005634">
    <property type="term" value="C:nucleus"/>
    <property type="evidence" value="ECO:0007669"/>
    <property type="project" value="TreeGrafter"/>
</dbReference>
<dbReference type="EMBL" id="KB206936">
    <property type="protein sequence ID" value="ELP86746.1"/>
    <property type="molecule type" value="Genomic_DNA"/>
</dbReference>
<keyword evidence="3" id="KW-1185">Reference proteome</keyword>
<dbReference type="Gene3D" id="3.30.2080.10">
    <property type="entry name" value="GH92 mannosidase domain"/>
    <property type="match status" value="1"/>
</dbReference>
<dbReference type="InterPro" id="IPR050883">
    <property type="entry name" value="PNGase"/>
</dbReference>
<reference evidence="2 3" key="1">
    <citation type="submission" date="2012-10" db="EMBL/GenBank/DDBJ databases">
        <authorList>
            <person name="Zafar N."/>
            <person name="Inman J."/>
            <person name="Hall N."/>
            <person name="Lorenzi H."/>
            <person name="Caler E."/>
        </authorList>
    </citation>
    <scope>NUCLEOTIDE SEQUENCE [LARGE SCALE GENOMIC DNA]</scope>
    <source>
        <strain evidence="2 3">IP1</strain>
    </source>
</reference>
<evidence type="ECO:0000259" key="1">
    <source>
        <dbReference type="Pfam" id="PF07971"/>
    </source>
</evidence>
<proteinExistence type="predicted"/>